<dbReference type="Proteomes" id="UP001432202">
    <property type="component" value="Chromosome"/>
</dbReference>
<dbReference type="GO" id="GO:0005524">
    <property type="term" value="F:ATP binding"/>
    <property type="evidence" value="ECO:0007669"/>
    <property type="project" value="UniProtKB-KW"/>
</dbReference>
<dbReference type="InterPro" id="IPR027417">
    <property type="entry name" value="P-loop_NTPase"/>
</dbReference>
<dbReference type="SMART" id="SM00490">
    <property type="entry name" value="HELICc"/>
    <property type="match status" value="1"/>
</dbReference>
<gene>
    <name evidence="8" type="primary">cas3</name>
    <name evidence="8" type="ORF">V6M85_03150</name>
</gene>
<evidence type="ECO:0000256" key="2">
    <source>
        <dbReference type="ARBA" id="ARBA00022801"/>
    </source>
</evidence>
<dbReference type="PANTHER" id="PTHR47959:SF16">
    <property type="entry name" value="CRISPR-ASSOCIATED NUCLEASE_HELICASE CAS3-RELATED"/>
    <property type="match status" value="1"/>
</dbReference>
<evidence type="ECO:0000256" key="5">
    <source>
        <dbReference type="ARBA" id="ARBA00023118"/>
    </source>
</evidence>
<keyword evidence="3" id="KW-0347">Helicase</keyword>
<dbReference type="NCBIfam" id="TIGR01587">
    <property type="entry name" value="cas3_core"/>
    <property type="match status" value="1"/>
</dbReference>
<dbReference type="RefSeq" id="WP_338602878.1">
    <property type="nucleotide sequence ID" value="NZ_CP146016.1"/>
</dbReference>
<dbReference type="SUPFAM" id="SSF52540">
    <property type="entry name" value="P-loop containing nucleoside triphosphate hydrolases"/>
    <property type="match status" value="1"/>
</dbReference>
<dbReference type="GO" id="GO:0016787">
    <property type="term" value="F:hydrolase activity"/>
    <property type="evidence" value="ECO:0007669"/>
    <property type="project" value="UniProtKB-KW"/>
</dbReference>
<keyword evidence="2" id="KW-0378">Hydrolase</keyword>
<dbReference type="GeneID" id="89335732"/>
<dbReference type="GO" id="GO:0140097">
    <property type="term" value="F:catalytic activity, acting on DNA"/>
    <property type="evidence" value="ECO:0007669"/>
    <property type="project" value="UniProtKB-ARBA"/>
</dbReference>
<keyword evidence="5" id="KW-0051">Antiviral defense</keyword>
<feature type="domain" description="Helicase C-terminal" evidence="7">
    <location>
        <begin position="246"/>
        <end position="389"/>
    </location>
</feature>
<dbReference type="InterPro" id="IPR006474">
    <property type="entry name" value="Helicase_Cas3_CRISPR-ass_core"/>
</dbReference>
<evidence type="ECO:0000256" key="4">
    <source>
        <dbReference type="ARBA" id="ARBA00022840"/>
    </source>
</evidence>
<sequence>MRQALTELLSSIEKYGPESIYLADLPTGYGKTKNAPLVYKEFYDMNWVSNGIHILPLRSLVSSILDDFVQKDREILKKAGLTENDLAYQMGDFLENYKKEPLFDASYVLTTMDSYAHNLFKIPVTEIFRYQKHYFIPLGRIFISLIVFDEAHIFFESEDSAIPSIFLEAINAHHYMKNPVLILSATLSDFYVREIAKNRKLVRVKLSLENKIEEKNGYTEIHIRDKEFEDLMKSVKLTVEKIKLADVKQRAQELASSGLKILIVIDDIKKASLLYQSLKDSFNVGLIHSRLTREDRSNVIKRLDNLDILIGTSAIEAGIDRSFDALITTVININSLIQRIGRVCRYGCKESSGKIYLIEDFKGSDNNVINSIVGKDICWRLPYTVSCETNYYELINKFSISKIKLNNEYRDSLKRVLSPFYTSQRLLEKFLEDNKYSLTRSLVEFYTLGEDFLTVKDMKDIISNSFVMELELVEKNWNNIKDYIMGIGYFEFKNNTPRLADEKKVDNVSDFYIRFIENYGTPPIFILKKDSYIRGVGVLW</sequence>
<evidence type="ECO:0000259" key="7">
    <source>
        <dbReference type="PROSITE" id="PS51194"/>
    </source>
</evidence>
<protein>
    <submittedName>
        <fullName evidence="8">CRISPR-associated helicase Cas3</fullName>
    </submittedName>
</protein>
<proteinExistence type="predicted"/>
<dbReference type="Pfam" id="PF22590">
    <property type="entry name" value="Cas3-like_C_2"/>
    <property type="match status" value="1"/>
</dbReference>
<keyword evidence="4" id="KW-0067">ATP-binding</keyword>
<dbReference type="PANTHER" id="PTHR47959">
    <property type="entry name" value="ATP-DEPENDENT RNA HELICASE RHLE-RELATED"/>
    <property type="match status" value="1"/>
</dbReference>
<organism evidence="8 9">
    <name type="scientific">Sulfolobus tengchongensis</name>
    <dbReference type="NCBI Taxonomy" id="207809"/>
    <lineage>
        <taxon>Archaea</taxon>
        <taxon>Thermoproteota</taxon>
        <taxon>Thermoprotei</taxon>
        <taxon>Sulfolobales</taxon>
        <taxon>Sulfolobaceae</taxon>
        <taxon>Sulfolobus</taxon>
    </lineage>
</organism>
<keyword evidence="9" id="KW-1185">Reference proteome</keyword>
<dbReference type="Gene3D" id="3.40.50.300">
    <property type="entry name" value="P-loop containing nucleotide triphosphate hydrolases"/>
    <property type="match status" value="2"/>
</dbReference>
<dbReference type="InterPro" id="IPR001650">
    <property type="entry name" value="Helicase_C-like"/>
</dbReference>
<dbReference type="GO" id="GO:0051607">
    <property type="term" value="P:defense response to virus"/>
    <property type="evidence" value="ECO:0007669"/>
    <property type="project" value="UniProtKB-KW"/>
</dbReference>
<dbReference type="GO" id="GO:0003724">
    <property type="term" value="F:RNA helicase activity"/>
    <property type="evidence" value="ECO:0007669"/>
    <property type="project" value="TreeGrafter"/>
</dbReference>
<accession>A0AAX4L367</accession>
<dbReference type="EMBL" id="CP146016">
    <property type="protein sequence ID" value="WWQ61093.1"/>
    <property type="molecule type" value="Genomic_DNA"/>
</dbReference>
<dbReference type="InterPro" id="IPR011545">
    <property type="entry name" value="DEAD/DEAH_box_helicase_dom"/>
</dbReference>
<dbReference type="PROSITE" id="PS51192">
    <property type="entry name" value="HELICASE_ATP_BIND_1"/>
    <property type="match status" value="1"/>
</dbReference>
<feature type="domain" description="Helicase ATP-binding" evidence="6">
    <location>
        <begin position="12"/>
        <end position="205"/>
    </location>
</feature>
<dbReference type="GO" id="GO:0005829">
    <property type="term" value="C:cytosol"/>
    <property type="evidence" value="ECO:0007669"/>
    <property type="project" value="TreeGrafter"/>
</dbReference>
<evidence type="ECO:0000313" key="9">
    <source>
        <dbReference type="Proteomes" id="UP001432202"/>
    </source>
</evidence>
<evidence type="ECO:0000256" key="3">
    <source>
        <dbReference type="ARBA" id="ARBA00022806"/>
    </source>
</evidence>
<evidence type="ECO:0000256" key="1">
    <source>
        <dbReference type="ARBA" id="ARBA00022741"/>
    </source>
</evidence>
<dbReference type="InterPro" id="IPR050079">
    <property type="entry name" value="DEAD_box_RNA_helicase"/>
</dbReference>
<name>A0AAX4L367_9CREN</name>
<dbReference type="InterPro" id="IPR014001">
    <property type="entry name" value="Helicase_ATP-bd"/>
</dbReference>
<dbReference type="Pfam" id="PF00270">
    <property type="entry name" value="DEAD"/>
    <property type="match status" value="1"/>
</dbReference>
<evidence type="ECO:0000259" key="6">
    <source>
        <dbReference type="PROSITE" id="PS51192"/>
    </source>
</evidence>
<keyword evidence="1" id="KW-0547">Nucleotide-binding</keyword>
<evidence type="ECO:0000313" key="8">
    <source>
        <dbReference type="EMBL" id="WWQ61093.1"/>
    </source>
</evidence>
<dbReference type="InterPro" id="IPR054712">
    <property type="entry name" value="Cas3-like_dom"/>
</dbReference>
<dbReference type="PROSITE" id="PS51194">
    <property type="entry name" value="HELICASE_CTER"/>
    <property type="match status" value="1"/>
</dbReference>
<dbReference type="GO" id="GO:0003676">
    <property type="term" value="F:nucleic acid binding"/>
    <property type="evidence" value="ECO:0007669"/>
    <property type="project" value="InterPro"/>
</dbReference>
<dbReference type="AlphaFoldDB" id="A0AAX4L367"/>
<reference evidence="8 9" key="1">
    <citation type="submission" date="2024-02" db="EMBL/GenBank/DDBJ databases">
        <title>STSV induces naive adaptation in Sulfolobus.</title>
        <authorList>
            <person name="Xiang X."/>
            <person name="Song M."/>
        </authorList>
    </citation>
    <scope>NUCLEOTIDE SEQUENCE [LARGE SCALE GENOMIC DNA]</scope>
    <source>
        <strain evidence="8 9">RT2</strain>
    </source>
</reference>